<dbReference type="EMBL" id="AWXR01000019">
    <property type="protein sequence ID" value="ERM83000.1"/>
    <property type="molecule type" value="Genomic_DNA"/>
</dbReference>
<accession>U5BQZ1</accession>
<dbReference type="AlphaFoldDB" id="U5BQZ1"/>
<gene>
    <name evidence="1" type="ORF">P872_05135</name>
</gene>
<reference evidence="1 2" key="1">
    <citation type="journal article" date="2013" name="Genome Announc.">
        <title>Draft Genome Sequence of the Psychrophilic and Alkaliphilic Rhodonellum psychrophilum Strain GCM71T.</title>
        <authorList>
            <person name="Hauptmann A.L."/>
            <person name="Glaring M.A."/>
            <person name="Hallin P.F."/>
            <person name="Prieme A."/>
            <person name="Stougaard P."/>
        </authorList>
    </citation>
    <scope>NUCLEOTIDE SEQUENCE [LARGE SCALE GENOMIC DNA]</scope>
    <source>
        <strain evidence="1 2">GCM71</strain>
    </source>
</reference>
<proteinExistence type="predicted"/>
<keyword evidence="2" id="KW-1185">Reference proteome</keyword>
<evidence type="ECO:0000313" key="2">
    <source>
        <dbReference type="Proteomes" id="UP000016843"/>
    </source>
</evidence>
<protein>
    <submittedName>
        <fullName evidence="1">Uncharacterized protein</fullName>
    </submittedName>
</protein>
<organism evidence="1 2">
    <name type="scientific">Rhodonellum psychrophilum GCM71 = DSM 17998</name>
    <dbReference type="NCBI Taxonomy" id="1123057"/>
    <lineage>
        <taxon>Bacteria</taxon>
        <taxon>Pseudomonadati</taxon>
        <taxon>Bacteroidota</taxon>
        <taxon>Cytophagia</taxon>
        <taxon>Cytophagales</taxon>
        <taxon>Cytophagaceae</taxon>
        <taxon>Rhodonellum</taxon>
    </lineage>
</organism>
<name>U5BQZ1_9BACT</name>
<dbReference type="Proteomes" id="UP000016843">
    <property type="component" value="Unassembled WGS sequence"/>
</dbReference>
<evidence type="ECO:0000313" key="1">
    <source>
        <dbReference type="EMBL" id="ERM83000.1"/>
    </source>
</evidence>
<sequence length="50" mass="5884">MIFPYSPWNFNDFQWAKLTKDIVSLGKDHISENADLLKFKGFNFLFTKIG</sequence>
<comment type="caution">
    <text evidence="1">The sequence shown here is derived from an EMBL/GenBank/DDBJ whole genome shotgun (WGS) entry which is preliminary data.</text>
</comment>